<organism evidence="2 3">
    <name type="scientific">Candidatus Vesicomyosocius endoextente</name>
    <dbReference type="NCBI Taxonomy" id="2738853"/>
    <lineage>
        <taxon>Bacteria</taxon>
        <taxon>Pseudomonadati</taxon>
        <taxon>Pseudomonadota</taxon>
        <taxon>Gammaproteobacteria</taxon>
        <taxon>Candidatus Pseudothioglobaceae</taxon>
        <taxon>Candidatus Vesicomyidisocius</taxon>
    </lineage>
</organism>
<comment type="caution">
    <text evidence="2">The sequence shown here is derived from an EMBL/GenBank/DDBJ whole genome shotgun (WGS) entry which is preliminary data.</text>
</comment>
<protein>
    <submittedName>
        <fullName evidence="2">Uncharacterized protein</fullName>
    </submittedName>
</protein>
<dbReference type="EMBL" id="JACCHU010000001">
    <property type="protein sequence ID" value="NYT52383.1"/>
    <property type="molecule type" value="Genomic_DNA"/>
</dbReference>
<keyword evidence="1" id="KW-1133">Transmembrane helix</keyword>
<keyword evidence="1" id="KW-0472">Membrane</keyword>
<reference evidence="2 3" key="1">
    <citation type="submission" date="2020-05" db="EMBL/GenBank/DDBJ databases">
        <title>Horizontal transmission and recombination maintain forever young bacterial symbiont genomes.</title>
        <authorList>
            <person name="Russell S.L."/>
            <person name="Pepper-Tunick E."/>
            <person name="Svedberg J."/>
            <person name="Byrne A."/>
            <person name="Ruelas Castillo J."/>
            <person name="Vollmers C."/>
            <person name="Beinart R.A."/>
            <person name="Corbett-Detig R."/>
        </authorList>
    </citation>
    <scope>NUCLEOTIDE SEQUENCE [LARGE SCALE GENOMIC DNA]</scope>
    <source>
        <strain evidence="2">Monterey_2004</strain>
    </source>
</reference>
<evidence type="ECO:0000313" key="3">
    <source>
        <dbReference type="Proteomes" id="UP000525329"/>
    </source>
</evidence>
<keyword evidence="1" id="KW-0812">Transmembrane</keyword>
<dbReference type="AlphaFoldDB" id="A0A853G679"/>
<dbReference type="Proteomes" id="UP000525329">
    <property type="component" value="Unassembled WGS sequence"/>
</dbReference>
<evidence type="ECO:0000313" key="2">
    <source>
        <dbReference type="EMBL" id="NYT52383.1"/>
    </source>
</evidence>
<evidence type="ECO:0000256" key="1">
    <source>
        <dbReference type="SAM" id="Phobius"/>
    </source>
</evidence>
<proteinExistence type="predicted"/>
<sequence length="109" mass="12035">MDDVQEIQKVFFKKLIDGDFGLAKTYWFYGVLVGLIGQIVMLGAEMSESIALVIITILVSLAYNVCQMIGTWNAANRYTGSKIWTVLAKITVALGVITITFTIIILTNL</sequence>
<feature type="transmembrane region" description="Helical" evidence="1">
    <location>
        <begin position="26"/>
        <end position="44"/>
    </location>
</feature>
<gene>
    <name evidence="2" type="ORF">H0A74_02225</name>
</gene>
<feature type="transmembrane region" description="Helical" evidence="1">
    <location>
        <begin position="86"/>
        <end position="106"/>
    </location>
</feature>
<name>A0A853G679_9GAMM</name>
<accession>A0A853G679</accession>
<feature type="transmembrane region" description="Helical" evidence="1">
    <location>
        <begin position="50"/>
        <end position="74"/>
    </location>
</feature>